<gene>
    <name evidence="2" type="ORF">ILUMI_22419</name>
</gene>
<evidence type="ECO:0000256" key="1">
    <source>
        <dbReference type="SAM" id="MobiDB-lite"/>
    </source>
</evidence>
<dbReference type="InterPro" id="IPR008914">
    <property type="entry name" value="PEBP"/>
</dbReference>
<dbReference type="InterPro" id="IPR035810">
    <property type="entry name" value="PEBP_euk"/>
</dbReference>
<dbReference type="PANTHER" id="PTHR11362:SF82">
    <property type="entry name" value="PHOSPHATIDYLETHANOLAMINE-BINDING PROTEIN 4"/>
    <property type="match status" value="1"/>
</dbReference>
<comment type="caution">
    <text evidence="2">The sequence shown here is derived from an EMBL/GenBank/DDBJ whole genome shotgun (WGS) entry which is preliminary data.</text>
</comment>
<dbReference type="Proteomes" id="UP000801492">
    <property type="component" value="Unassembled WGS sequence"/>
</dbReference>
<keyword evidence="3" id="KW-1185">Reference proteome</keyword>
<dbReference type="CDD" id="cd00303">
    <property type="entry name" value="retropepsin_like"/>
    <property type="match status" value="1"/>
</dbReference>
<dbReference type="Gene3D" id="2.40.70.10">
    <property type="entry name" value="Acid Proteases"/>
    <property type="match status" value="1"/>
</dbReference>
<name>A0A8K0FXF0_IGNLU</name>
<accession>A0A8K0FXF0</accession>
<sequence>MAANEEKIYDAILNETLSENEVNEIIVGHVDSKTKQNANMEQQMKEMMQMFNLNSGNKFSVEFKKSIELFYGRETTLKAQDWLDSLKGVSKLNSWPDELKLEAARANLVGSARHWFIHNNFQTWNEFEGEFKQTFIGSVSKAELWKIMVQRVQKKNEDGCDYFLEKVRLCKDLKLSFEEIKEQVLEGLWLKDLSVHLLSISHQDENSLFHDIKKFQRLQQARLSRIKTNMDDKDLKQQLPGKNITVPAEFNKSESTSNNKQRSEETIRCFNCAGSDMDHRLAQCPRARRQQDRQESQSATTLLVHNPDDEIPPTNITLAAQQMPTPAWTIPVFIEFDQYKFCLNSILDSGSPISLLNVKCLEGKEYELESVGSNFNYSGINGSKLHALGHINTNIITPNVQVDNVNFYVVPTNTISFDCLLGRDFMNRNDLNRFRSYDVVVDILDTAPDTFLDITYPNNKKINFGRVLKPNEVETQPEVKWNAEPNTFYTLMMVDPDAPSYPQPTNRSIKRWLVGNIPGNNIGGGEVLASYSGPEPLPQTGLHRYVFLLYKQNGKIKFNEPQTDEARLHFNVRKFMKQYGLGNPAAGNLFESQWQRR</sequence>
<dbReference type="InterPro" id="IPR021109">
    <property type="entry name" value="Peptidase_aspartic_dom_sf"/>
</dbReference>
<dbReference type="AlphaFoldDB" id="A0A8K0FXF0"/>
<dbReference type="Pfam" id="PF01161">
    <property type="entry name" value="PBP"/>
    <property type="match status" value="1"/>
</dbReference>
<evidence type="ECO:0000313" key="3">
    <source>
        <dbReference type="Proteomes" id="UP000801492"/>
    </source>
</evidence>
<dbReference type="InterPro" id="IPR036610">
    <property type="entry name" value="PEBP-like_sf"/>
</dbReference>
<proteinExistence type="predicted"/>
<feature type="region of interest" description="Disordered" evidence="1">
    <location>
        <begin position="229"/>
        <end position="262"/>
    </location>
</feature>
<dbReference type="PANTHER" id="PTHR11362">
    <property type="entry name" value="PHOSPHATIDYLETHANOLAMINE-BINDING PROTEIN"/>
    <property type="match status" value="1"/>
</dbReference>
<dbReference type="Gene3D" id="3.90.280.10">
    <property type="entry name" value="PEBP-like"/>
    <property type="match status" value="1"/>
</dbReference>
<dbReference type="SUPFAM" id="SSF50630">
    <property type="entry name" value="Acid proteases"/>
    <property type="match status" value="1"/>
</dbReference>
<dbReference type="EMBL" id="VTPC01090297">
    <property type="protein sequence ID" value="KAF2883755.1"/>
    <property type="molecule type" value="Genomic_DNA"/>
</dbReference>
<protein>
    <submittedName>
        <fullName evidence="2">Uncharacterized protein</fullName>
    </submittedName>
</protein>
<dbReference type="OrthoDB" id="2506647at2759"/>
<evidence type="ECO:0000313" key="2">
    <source>
        <dbReference type="EMBL" id="KAF2883755.1"/>
    </source>
</evidence>
<organism evidence="2 3">
    <name type="scientific">Ignelater luminosus</name>
    <name type="common">Cucubano</name>
    <name type="synonym">Pyrophorus luminosus</name>
    <dbReference type="NCBI Taxonomy" id="2038154"/>
    <lineage>
        <taxon>Eukaryota</taxon>
        <taxon>Metazoa</taxon>
        <taxon>Ecdysozoa</taxon>
        <taxon>Arthropoda</taxon>
        <taxon>Hexapoda</taxon>
        <taxon>Insecta</taxon>
        <taxon>Pterygota</taxon>
        <taxon>Neoptera</taxon>
        <taxon>Endopterygota</taxon>
        <taxon>Coleoptera</taxon>
        <taxon>Polyphaga</taxon>
        <taxon>Elateriformia</taxon>
        <taxon>Elateroidea</taxon>
        <taxon>Elateridae</taxon>
        <taxon>Agrypninae</taxon>
        <taxon>Pyrophorini</taxon>
        <taxon>Ignelater</taxon>
    </lineage>
</organism>
<dbReference type="SUPFAM" id="SSF49777">
    <property type="entry name" value="PEBP-like"/>
    <property type="match status" value="1"/>
</dbReference>
<reference evidence="2" key="1">
    <citation type="submission" date="2019-08" db="EMBL/GenBank/DDBJ databases">
        <title>The genome of the North American firefly Photinus pyralis.</title>
        <authorList>
            <consortium name="Photinus pyralis genome working group"/>
            <person name="Fallon T.R."/>
            <person name="Sander Lower S.E."/>
            <person name="Weng J.-K."/>
        </authorList>
    </citation>
    <scope>NUCLEOTIDE SEQUENCE</scope>
    <source>
        <strain evidence="2">TRF0915ILg1</strain>
        <tissue evidence="2">Whole body</tissue>
    </source>
</reference>
<dbReference type="CDD" id="cd00866">
    <property type="entry name" value="PEBP_euk"/>
    <property type="match status" value="1"/>
</dbReference>